<evidence type="ECO:0000313" key="1">
    <source>
        <dbReference type="EMBL" id="KKN78317.1"/>
    </source>
</evidence>
<accession>A0A0F9TTR0</accession>
<protein>
    <submittedName>
        <fullName evidence="1">Uncharacterized protein</fullName>
    </submittedName>
</protein>
<reference evidence="1" key="1">
    <citation type="journal article" date="2015" name="Nature">
        <title>Complex archaea that bridge the gap between prokaryotes and eukaryotes.</title>
        <authorList>
            <person name="Spang A."/>
            <person name="Saw J.H."/>
            <person name="Jorgensen S.L."/>
            <person name="Zaremba-Niedzwiedzka K."/>
            <person name="Martijn J."/>
            <person name="Lind A.E."/>
            <person name="van Eijk R."/>
            <person name="Schleper C."/>
            <person name="Guy L."/>
            <person name="Ettema T.J."/>
        </authorList>
    </citation>
    <scope>NUCLEOTIDE SEQUENCE</scope>
</reference>
<sequence>MAKLSCGCTPDASDYGYCGECTRKLREKIWKNMDEKRKSYDRHFAPGQSKRLDDAISDYDGGTYDGCSCHINPPCSYCVGKDDEEEI</sequence>
<comment type="caution">
    <text evidence="1">The sequence shown here is derived from an EMBL/GenBank/DDBJ whole genome shotgun (WGS) entry which is preliminary data.</text>
</comment>
<dbReference type="AlphaFoldDB" id="A0A0F9TTR0"/>
<organism evidence="1">
    <name type="scientific">marine sediment metagenome</name>
    <dbReference type="NCBI Taxonomy" id="412755"/>
    <lineage>
        <taxon>unclassified sequences</taxon>
        <taxon>metagenomes</taxon>
        <taxon>ecological metagenomes</taxon>
    </lineage>
</organism>
<dbReference type="EMBL" id="LAZR01000265">
    <property type="protein sequence ID" value="KKN78317.1"/>
    <property type="molecule type" value="Genomic_DNA"/>
</dbReference>
<name>A0A0F9TTR0_9ZZZZ</name>
<gene>
    <name evidence="1" type="ORF">LCGC14_0351760</name>
</gene>
<proteinExistence type="predicted"/>